<reference evidence="2" key="1">
    <citation type="submission" date="2023-03" db="EMBL/GenBank/DDBJ databases">
        <title>Massive genome expansion in bonnet fungi (Mycena s.s.) driven by repeated elements and novel gene families across ecological guilds.</title>
        <authorList>
            <consortium name="Lawrence Berkeley National Laboratory"/>
            <person name="Harder C.B."/>
            <person name="Miyauchi S."/>
            <person name="Viragh M."/>
            <person name="Kuo A."/>
            <person name="Thoen E."/>
            <person name="Andreopoulos B."/>
            <person name="Lu D."/>
            <person name="Skrede I."/>
            <person name="Drula E."/>
            <person name="Henrissat B."/>
            <person name="Morin E."/>
            <person name="Kohler A."/>
            <person name="Barry K."/>
            <person name="LaButti K."/>
            <person name="Morin E."/>
            <person name="Salamov A."/>
            <person name="Lipzen A."/>
            <person name="Mereny Z."/>
            <person name="Hegedus B."/>
            <person name="Baldrian P."/>
            <person name="Stursova M."/>
            <person name="Weitz H."/>
            <person name="Taylor A."/>
            <person name="Grigoriev I.V."/>
            <person name="Nagy L.G."/>
            <person name="Martin F."/>
            <person name="Kauserud H."/>
        </authorList>
    </citation>
    <scope>NUCLEOTIDE SEQUENCE</scope>
    <source>
        <strain evidence="2">CBHHK188m</strain>
    </source>
</reference>
<name>A0AAD7HQG1_9AGAR</name>
<feature type="chain" id="PRO_5042141573" evidence="1">
    <location>
        <begin position="27"/>
        <end position="132"/>
    </location>
</feature>
<sequence>MGFSSGFISKCHRFCLLLHFLFVAMTLKISMYELSEGEVATDMGWEWAKSDTVWLEDDVSSEITHFPPGFWVSSCTKIFHLECVTGLPSQIPITVEATAFLINLTNIPNFGDETVDAILKDQVHILLKYMQR</sequence>
<keyword evidence="3" id="KW-1185">Reference proteome</keyword>
<accession>A0AAD7HQG1</accession>
<protein>
    <submittedName>
        <fullName evidence="2">Uncharacterized protein</fullName>
    </submittedName>
</protein>
<feature type="signal peptide" evidence="1">
    <location>
        <begin position="1"/>
        <end position="26"/>
    </location>
</feature>
<evidence type="ECO:0000256" key="1">
    <source>
        <dbReference type="SAM" id="SignalP"/>
    </source>
</evidence>
<keyword evidence="1" id="KW-0732">Signal</keyword>
<evidence type="ECO:0000313" key="2">
    <source>
        <dbReference type="EMBL" id="KAJ7725151.1"/>
    </source>
</evidence>
<comment type="caution">
    <text evidence="2">The sequence shown here is derived from an EMBL/GenBank/DDBJ whole genome shotgun (WGS) entry which is preliminary data.</text>
</comment>
<proteinExistence type="predicted"/>
<evidence type="ECO:0000313" key="3">
    <source>
        <dbReference type="Proteomes" id="UP001215280"/>
    </source>
</evidence>
<organism evidence="2 3">
    <name type="scientific">Mycena maculata</name>
    <dbReference type="NCBI Taxonomy" id="230809"/>
    <lineage>
        <taxon>Eukaryota</taxon>
        <taxon>Fungi</taxon>
        <taxon>Dikarya</taxon>
        <taxon>Basidiomycota</taxon>
        <taxon>Agaricomycotina</taxon>
        <taxon>Agaricomycetes</taxon>
        <taxon>Agaricomycetidae</taxon>
        <taxon>Agaricales</taxon>
        <taxon>Marasmiineae</taxon>
        <taxon>Mycenaceae</taxon>
        <taxon>Mycena</taxon>
    </lineage>
</organism>
<dbReference type="Proteomes" id="UP001215280">
    <property type="component" value="Unassembled WGS sequence"/>
</dbReference>
<dbReference type="EMBL" id="JARJLG010000231">
    <property type="protein sequence ID" value="KAJ7725151.1"/>
    <property type="molecule type" value="Genomic_DNA"/>
</dbReference>
<gene>
    <name evidence="2" type="ORF">DFH07DRAFT_783099</name>
</gene>
<dbReference type="AlphaFoldDB" id="A0AAD7HQG1"/>